<comment type="caution">
    <text evidence="1">The sequence shown here is derived from an EMBL/GenBank/DDBJ whole genome shotgun (WGS) entry which is preliminary data.</text>
</comment>
<keyword evidence="2" id="KW-1185">Reference proteome</keyword>
<name>A0ABR1FFD3_9ASCO</name>
<evidence type="ECO:0000313" key="2">
    <source>
        <dbReference type="Proteomes" id="UP001498771"/>
    </source>
</evidence>
<accession>A0ABR1FFD3</accession>
<protein>
    <recommendedName>
        <fullName evidence="3">Secreted protein</fullName>
    </recommendedName>
</protein>
<evidence type="ECO:0008006" key="3">
    <source>
        <dbReference type="Google" id="ProtNLM"/>
    </source>
</evidence>
<evidence type="ECO:0000313" key="1">
    <source>
        <dbReference type="EMBL" id="KAK7208566.1"/>
    </source>
</evidence>
<reference evidence="1 2" key="1">
    <citation type="submission" date="2024-03" db="EMBL/GenBank/DDBJ databases">
        <title>Genome-scale model development and genomic sequencing of the oleaginous clade Lipomyces.</title>
        <authorList>
            <consortium name="Lawrence Berkeley National Laboratory"/>
            <person name="Czajka J.J."/>
            <person name="Han Y."/>
            <person name="Kim J."/>
            <person name="Mondo S.J."/>
            <person name="Hofstad B.A."/>
            <person name="Robles A."/>
            <person name="Haridas S."/>
            <person name="Riley R."/>
            <person name="LaButti K."/>
            <person name="Pangilinan J."/>
            <person name="Andreopoulos W."/>
            <person name="Lipzen A."/>
            <person name="Yan J."/>
            <person name="Wang M."/>
            <person name="Ng V."/>
            <person name="Grigoriev I.V."/>
            <person name="Spatafora J.W."/>
            <person name="Magnuson J.K."/>
            <person name="Baker S.E."/>
            <person name="Pomraning K.R."/>
        </authorList>
    </citation>
    <scope>NUCLEOTIDE SEQUENCE [LARGE SCALE GENOMIC DNA]</scope>
    <source>
        <strain evidence="1 2">Phaff 52-87</strain>
    </source>
</reference>
<proteinExistence type="predicted"/>
<dbReference type="EMBL" id="JBBJBU010000001">
    <property type="protein sequence ID" value="KAK7208566.1"/>
    <property type="molecule type" value="Genomic_DNA"/>
</dbReference>
<sequence>MKLTISFYIQQKRWVFWCLLGWISGRVCENHQSKHGFALHLAKTFSWIAATLYSNNGWFYKGNTDNHTLADKKIYIEASLLSGVRFMASSASCFGRAH</sequence>
<dbReference type="Proteomes" id="UP001498771">
    <property type="component" value="Unassembled WGS sequence"/>
</dbReference>
<gene>
    <name evidence="1" type="ORF">BZA70DRAFT_274076</name>
</gene>
<organism evidence="1 2">
    <name type="scientific">Myxozyma melibiosi</name>
    <dbReference type="NCBI Taxonomy" id="54550"/>
    <lineage>
        <taxon>Eukaryota</taxon>
        <taxon>Fungi</taxon>
        <taxon>Dikarya</taxon>
        <taxon>Ascomycota</taxon>
        <taxon>Saccharomycotina</taxon>
        <taxon>Lipomycetes</taxon>
        <taxon>Lipomycetales</taxon>
        <taxon>Lipomycetaceae</taxon>
        <taxon>Myxozyma</taxon>
    </lineage>
</organism>
<dbReference type="GeneID" id="90037441"/>
<dbReference type="RefSeq" id="XP_064771599.1">
    <property type="nucleotide sequence ID" value="XM_064911929.1"/>
</dbReference>